<sequence length="626" mass="69244">MLQTIDAAVHQAIGFLNAGQISDAIGRLRFLNSANETSHVRSNLIGLIYLSAKENLRALAWFDQAVRLNPRYSEALSNRGAVLQELDRDADALASYDEALRLGFVHAALFYNRGNLLREAGRLKEAIASYDMALKLNPAYPEALRAGGRVLRDLGRPESALEFFDEALRLRPGFIDALIDRGNLLHDLGRTEEAIRSYDSALEKEPNHADVLNNRGAALHAIGRFQDASADFDAALRINSLAPQAWSNRGNLLLSQLRPEAALAAYERALELRPGYGEAFCGRALALKHLGRFDEALASYDRALDCDPTSAHFKNNKATLLLLLGEFETGWDLYEWRWIAGQTPKHGLKLPIPEWSGESLAGRAIIVFDEQGLGDAIQFSRFLPILAAQGAKVTFFCRARLHRLFKGLETPVRLVDDLAEGEHFDCQIALSSLPRALKVRLATIPAQASYLRPEADLARMWAARIGSQGFKIGICWRGNSAIKADPSRSIPLAHFAPLAGLAGARLVSIQKLDDQTPFGDRQALPWLETLGGDFDAGADAFVDAAAAMQSLDLIITCDTSIAHLAGALGRPVWVVLKQTADWRWLLEREDCPWYPSMRLFRQSRLGDWDEVFGRVAHALELELKQI</sequence>
<reference evidence="4 5" key="1">
    <citation type="submission" date="2023-10" db="EMBL/GenBank/DDBJ databases">
        <title>Novel methanotroph of the genus Methylocapsa from a subarctic wetland.</title>
        <authorList>
            <person name="Belova S.E."/>
            <person name="Oshkin I.Y."/>
            <person name="Miroshnikov K."/>
            <person name="Dedysh S.N."/>
        </authorList>
    </citation>
    <scope>NUCLEOTIDE SEQUENCE [LARGE SCALE GENOMIC DNA]</scope>
    <source>
        <strain evidence="4 5">RX1</strain>
    </source>
</reference>
<dbReference type="Gene3D" id="1.25.40.10">
    <property type="entry name" value="Tetratricopeptide repeat domain"/>
    <property type="match status" value="4"/>
</dbReference>
<feature type="repeat" description="TPR" evidence="3">
    <location>
        <begin position="141"/>
        <end position="174"/>
    </location>
</feature>
<dbReference type="InterPro" id="IPR019734">
    <property type="entry name" value="TPR_rpt"/>
</dbReference>
<feature type="repeat" description="TPR" evidence="3">
    <location>
        <begin position="277"/>
        <end position="310"/>
    </location>
</feature>
<evidence type="ECO:0000256" key="1">
    <source>
        <dbReference type="ARBA" id="ARBA00022737"/>
    </source>
</evidence>
<organism evidence="4 5">
    <name type="scientific">Methylocapsa polymorpha</name>
    <dbReference type="NCBI Taxonomy" id="3080828"/>
    <lineage>
        <taxon>Bacteria</taxon>
        <taxon>Pseudomonadati</taxon>
        <taxon>Pseudomonadota</taxon>
        <taxon>Alphaproteobacteria</taxon>
        <taxon>Hyphomicrobiales</taxon>
        <taxon>Beijerinckiaceae</taxon>
        <taxon>Methylocapsa</taxon>
    </lineage>
</organism>
<dbReference type="PANTHER" id="PTHR44943:SF8">
    <property type="entry name" value="TPR REPEAT-CONTAINING PROTEIN MJ0263"/>
    <property type="match status" value="1"/>
</dbReference>
<dbReference type="SUPFAM" id="SSF53756">
    <property type="entry name" value="UDP-Glycosyltransferase/glycogen phosphorylase"/>
    <property type="match status" value="1"/>
</dbReference>
<gene>
    <name evidence="4" type="ORF">RZS28_11685</name>
</gene>
<evidence type="ECO:0000256" key="3">
    <source>
        <dbReference type="PROSITE-ProRule" id="PRU00339"/>
    </source>
</evidence>
<dbReference type="PANTHER" id="PTHR44943">
    <property type="entry name" value="CELLULOSE SYNTHASE OPERON PROTEIN C"/>
    <property type="match status" value="1"/>
</dbReference>
<dbReference type="EMBL" id="CP136862">
    <property type="protein sequence ID" value="WOJ88484.1"/>
    <property type="molecule type" value="Genomic_DNA"/>
</dbReference>
<dbReference type="PROSITE" id="PS50005">
    <property type="entry name" value="TPR"/>
    <property type="match status" value="5"/>
</dbReference>
<dbReference type="InterPro" id="IPR011990">
    <property type="entry name" value="TPR-like_helical_dom_sf"/>
</dbReference>
<keyword evidence="5" id="KW-1185">Reference proteome</keyword>
<feature type="repeat" description="TPR" evidence="3">
    <location>
        <begin position="243"/>
        <end position="276"/>
    </location>
</feature>
<accession>A0ABZ0HPE7</accession>
<dbReference type="SMART" id="SM00028">
    <property type="entry name" value="TPR"/>
    <property type="match status" value="8"/>
</dbReference>
<dbReference type="PROSITE" id="PS50293">
    <property type="entry name" value="TPR_REGION"/>
    <property type="match status" value="2"/>
</dbReference>
<feature type="repeat" description="TPR" evidence="3">
    <location>
        <begin position="175"/>
        <end position="208"/>
    </location>
</feature>
<feature type="repeat" description="TPR" evidence="3">
    <location>
        <begin position="107"/>
        <end position="140"/>
    </location>
</feature>
<dbReference type="Proteomes" id="UP001626536">
    <property type="component" value="Chromosome"/>
</dbReference>
<dbReference type="Pfam" id="PF13432">
    <property type="entry name" value="TPR_16"/>
    <property type="match status" value="3"/>
</dbReference>
<evidence type="ECO:0000256" key="2">
    <source>
        <dbReference type="ARBA" id="ARBA00022803"/>
    </source>
</evidence>
<protein>
    <submittedName>
        <fullName evidence="4">Tetratricopeptide repeat protein</fullName>
    </submittedName>
</protein>
<dbReference type="Pfam" id="PF13414">
    <property type="entry name" value="TPR_11"/>
    <property type="match status" value="1"/>
</dbReference>
<dbReference type="SUPFAM" id="SSF48452">
    <property type="entry name" value="TPR-like"/>
    <property type="match status" value="1"/>
</dbReference>
<proteinExistence type="predicted"/>
<dbReference type="InterPro" id="IPR051685">
    <property type="entry name" value="Ycf3/AcsC/BcsC/TPR_MFPF"/>
</dbReference>
<evidence type="ECO:0000313" key="4">
    <source>
        <dbReference type="EMBL" id="WOJ88484.1"/>
    </source>
</evidence>
<evidence type="ECO:0000313" key="5">
    <source>
        <dbReference type="Proteomes" id="UP001626536"/>
    </source>
</evidence>
<name>A0ABZ0HPE7_9HYPH</name>
<dbReference type="RefSeq" id="WP_407337920.1">
    <property type="nucleotide sequence ID" value="NZ_CP136862.1"/>
</dbReference>
<keyword evidence="2 3" id="KW-0802">TPR repeat</keyword>
<keyword evidence="1" id="KW-0677">Repeat</keyword>
<dbReference type="Gene3D" id="3.40.50.2000">
    <property type="entry name" value="Glycogen Phosphorylase B"/>
    <property type="match status" value="1"/>
</dbReference>